<dbReference type="InterPro" id="IPR011009">
    <property type="entry name" value="Kinase-like_dom_sf"/>
</dbReference>
<dbReference type="GO" id="GO:0008270">
    <property type="term" value="F:zinc ion binding"/>
    <property type="evidence" value="ECO:0007669"/>
    <property type="project" value="UniProtKB-KW"/>
</dbReference>
<dbReference type="PROSITE" id="PS00028">
    <property type="entry name" value="ZINC_FINGER_C2H2_1"/>
    <property type="match status" value="1"/>
</dbReference>
<dbReference type="Proteomes" id="UP001152797">
    <property type="component" value="Unassembled WGS sequence"/>
</dbReference>
<keyword evidence="2" id="KW-0175">Coiled coil</keyword>
<sequence>MAGRFEVRDLPLGFWPFDPNLPALRGQLLAALGASSSSRFEAMTGFHGGLNDGIWFLRGAPGRETLVLKLVKYDRFAPPQLVEERIFSKLYQEVPHIAEDAHVAFPTKVFRLLGPNNVRKHAPGPRLGGIAILARSQIAQIYQQLRAHHSKDPSFLRRLRTEMAASDAYPWLCRCGRRNRKTMDYCPSCTRHWRTGTPIEQHEERSYATWSEDQRGWDAPWVQSGSSPRQRTTSPRQRQPKKNRRKKNKPQMEADGRNQSRGRGPASAQQPLTPPPPPPLPTAPQWAHLQNTVLPVDTPTTVTSPEAQQLKECVALLNKYEEGLPLEVQSYVQGIKAKDVKRSVKTLHSAVTSMGRSRDELQAAIAARSQMHSTWRTFLADSITRFQAYGQDFATQEEQLVARIQEAKKAFEQAKENLSVEKAKASSLDTSVQEVSDEETEIKDVVLAAPDKITESLNHFSSSLEGRCHVTEKYGHQWPLVGQGQFSNTLQWNLSIVDEFNFMSTWTSRECAASLAFELGHPGSYPAKSGKPRSPKTVRVGFRDEVRVFLGDADTLRMRSFSFSEPCLAKWHAKPWARRPTERSAHVQSSPFWQLFLNDVDSDPPIMSCKIIDNHGRPDGFPADGSDHGFPGRDGHGQPPPRIPDFTDNIIAALGHTLTPFGGQPGNFLEIRTWFVDHSQPQQHWASRMISLEGDQATWIQQLRDGWNDVLAPDIPTAYQIAHPQPVRGHADMWVTLDIILSQNIHIRRYSGLVTVAFLDDLEGNMRFAVAHSFPRMVSGFLIIDAVDLHHLCSPISSRRCSISHGWNAIPVNADARHLMRSGHAFQIFVPADSQQDPDRLVEVPDPAAVDEGHAEFGSDVPMQDNDEENPPDEMSPQDDDLEDPDPGTPDSSSSELPRDILTLLNCFIYRLNHPPLHLFLNYVAGAPLLIELAHVLRVPRESFVASYPVWVRMVGQAQEDWSIIVQHLDDIPAASADQLVILDVEVHFPHLVGRVPAFPAAIRRVLRVPPAITRQDVLRYAGVYQYCVVQHDSCLVYFNNEGWPILRPGPRQVQHGSYLRVIVPPDRDGAINTLQAIRQVETYVAGLLASPGPGAPSPAPAPTPMPSPPSMGSGQLPTCISLHSLEIWHRELREAFDAHAHIENTDEGKALYADVWFIDNVNYRTCRQPEKVKLLDDDISWFPQIMECWIHQMQASVPVRLHVVQPLPPATSLQSFTLHILIEQNVMEARAAAVLSMHIQERLEDKLWQSAFSLPRWVSTEDIIDATELNFLCEVRRCFAVCGSMHFQRFIREEIASGISIEIFSRHFRDHECDPSASSRHDPYVPRIVRATSGRSLMQRAARQSRVSSSVVADFQDDTLEVSHPHVENPALTLHGLWQHHFAQCTEHDPDLLLVETWYLDHLRRPWSTEVRLTQLGRDFRAWEPRIRRAWADWIIASRPVEFHVVVPESLDPASGVRFQILIVQQPQPMRRAVLLAIQDDTVAHDSRYRFAATISSTVDHWQLLDLAHYQQYCLEWYQWLTCRTFLGSRDLSDGTILQVDDGMGFNLWVSSRSAPPHVSFDDEEDAQADAAAFLQLHFAKLLHNAHSLLDKDVALDGSSPASEEPFLMANLAVTDRNSCVLRGLTIATHQVMQELVEALSNSTASFYAGECGAHLDAPTQNCTKPKVVLSLETCLPCPLPPISVDGAMLMHSDSPDWQDRLHQATLQFNWLPDGLQLHACTYAALSDPHRFREPNFAGQTVLFIDGAAYDGHAAWSVVCVQFDSFGIPALLGTMADSVCTCPAHPTWIGADQADNISAELTAFIYAAVIGITVDFGHIPVVAPDLALSAMLADSRCTCSAHPGLVQLTHCLGQAFAKAEGQVQEVRAHRGHPWNELADGAAKFVLHTKTSIGNCLVPVLQDLLRANDVSWAWLSQQTPAFHHCLPPSPSPGVWALTPPKKGAVKPLIAPEKHNPAPVQFTVVSANVLALDTVDETQQVLRSSRAVRLAAQWHQQQVAVVGLQETRRPAGRALLEHYRTFSSGAATAEKCPHHGCELWLHREIPWITLQTHGPLTFDQMQASVPLADPRRLVVNLTKNDLAISFVVLHAPCRSAAPDGTLEAVQKWWNETVQLLQNLKLAPLTWIMADLNADLGMTPNDHFGDHGHQHDSPQASIAEEALILLDMFAPTTFSWCHVGPASTWKHPRGTDHRIDYVLCSKQAFEMARQSYVAQDHDSGFSHEDHLPVSLHCCGWFHALAGRPQIRWDFAAMQDPERCRQFQEALKTLPMPQWSADVDTHAAVWEANILQLAQQFFTSSTTERSRPRLTEPTRNLIALKRSVLDYGRSMQLMQDDDIKKHLKEIEKEIHQRVCKDQQDFYEHLVQQLADQGDIHNYKYVYKLLVRLGGRPGHKASGGKSLPQLCPPGQAPLQTYEDQQMHWLKQFAAVEAGHILSPDALQHLHHGGLGLDPAKLDKAAIPTLYELQTQIKKLKRGRAPGPNAIPTDLLKAGGAVVAQQLATITTKIALRGSEPLSWRGGKLIPLYKGKLCRSDPQAYRSIFISNYTTKIYHASLRKHLLDAWSDALTHLQFGGRKQMAADLAHHCLQAHLEHATHRKIPAGILFVDMKAAFYSVVRQGLFEEAPDAAPYLHAMYKMGITPDHVAQLMETAGEDVAVSGISAHALALLKVLLERTHFHVDGVNAFVLTTQGTRPGDPVGDAFFNLAMAVILRKVTDRIANCTEATWEGQAGTITSFDGLHAPAAFAWFEIAFVDDCAVAMRAPNNEMLEMLASTALKAIVIEARKRGLALNFEIGKTELMVHWRGAGSRLFREKIAAQGDILAVAVEDDLIRLHCTLGYKHLGTWLQNNAASIRDARARLTEARKAWGPLVRPVFRRCQINAHTKRQLFDSLVMSRLLYNAHIWSSLSDDEISKWANGIRHMVYPFVRCELRGLPPFQFDIDTLCGLAGLITPCDALHAARLRYFRRWIVGAPPLLWHLVHASASTPCSWLSSLRQSFRWFSTFYGARCGLTQDSSLVDWVTFVTIDERWKGRVRSAVNSCRQFRRQYAFVEVWKASFISTMQADGIDIPSVVDAPVTCWRCDLCEESFQSKRALAMHASKVHGYKTLVKHFAADGMCANCCRDFHSRARLCAHLRTAEECFSRLRACFPPLALEVMQAKEAEDRMFAHDLKRQGWGPTKALHPVLRAHGPGLPAPATQDSQDMYRRWTLRVGQGDLSAVEALSGACMSNEVEAVKETQESNEIAFVYQSPAGDLAGRCGVFAPGGLARLHAALHIRTLCFIHVFSGYRRPGDLQWNIEAHQVQGALQIFCISVDYCLQADQGDLAGAHRVAWWEKQVLSGAVFGLGGGPPCETWSAARLLPDGPCPLRDYDHPYGLPALSQKHWQQVEIGTHLVLFIVKMLYLCAKIGGCGFIEHPAYPVWALRHRPCSIWSIWPIRWLRRLQCVEICTFDQCRDESGKFRTAIAKVYPPQLNAVMADAIVHHALLLADALPVVEPLDLFVMRKAPGKSLDHLISEKWRSNRKGDIMKIFAKVGECLAQFHRRYGGRQHNDAGTQNILYDEETQHVTFIDLGGMGNKTDKTDVQRLSQACDKPNATKDTINKCIPCTFYVLFLPPIYGTTLG</sequence>
<dbReference type="EMBL" id="CAMXCT030002073">
    <property type="protein sequence ID" value="CAL4782737.1"/>
    <property type="molecule type" value="Genomic_DNA"/>
</dbReference>
<dbReference type="OrthoDB" id="8057687at2759"/>
<name>A0A9P1CQ30_9DINO</name>
<feature type="domain" description="C2H2-type" evidence="4">
    <location>
        <begin position="3078"/>
        <end position="3101"/>
    </location>
</feature>
<dbReference type="PANTHER" id="PTHR19446">
    <property type="entry name" value="REVERSE TRANSCRIPTASES"/>
    <property type="match status" value="1"/>
</dbReference>
<feature type="region of interest" description="Disordered" evidence="3">
    <location>
        <begin position="1092"/>
        <end position="1114"/>
    </location>
</feature>
<feature type="coiled-coil region" evidence="2">
    <location>
        <begin position="394"/>
        <end position="424"/>
    </location>
</feature>
<reference evidence="6" key="2">
    <citation type="submission" date="2024-04" db="EMBL/GenBank/DDBJ databases">
        <authorList>
            <person name="Chen Y."/>
            <person name="Shah S."/>
            <person name="Dougan E. K."/>
            <person name="Thang M."/>
            <person name="Chan C."/>
        </authorList>
    </citation>
    <scope>NUCLEOTIDE SEQUENCE [LARGE SCALE GENOMIC DNA]</scope>
</reference>
<accession>A0A9P1CQ30</accession>
<keyword evidence="1" id="KW-0863">Zinc-finger</keyword>
<protein>
    <submittedName>
        <fullName evidence="7">RNase H type-1 domain-containing protein</fullName>
    </submittedName>
</protein>
<feature type="region of interest" description="Disordered" evidence="3">
    <location>
        <begin position="217"/>
        <end position="285"/>
    </location>
</feature>
<reference evidence="5" key="1">
    <citation type="submission" date="2022-10" db="EMBL/GenBank/DDBJ databases">
        <authorList>
            <person name="Chen Y."/>
            <person name="Dougan E. K."/>
            <person name="Chan C."/>
            <person name="Rhodes N."/>
            <person name="Thang M."/>
        </authorList>
    </citation>
    <scope>NUCLEOTIDE SEQUENCE</scope>
</reference>
<dbReference type="SUPFAM" id="SSF56219">
    <property type="entry name" value="DNase I-like"/>
    <property type="match status" value="1"/>
</dbReference>
<feature type="compositionally biased region" description="Low complexity" evidence="3">
    <location>
        <begin position="223"/>
        <end position="237"/>
    </location>
</feature>
<evidence type="ECO:0000313" key="7">
    <source>
        <dbReference type="EMBL" id="CAL4782737.1"/>
    </source>
</evidence>
<feature type="compositionally biased region" description="Pro residues" evidence="3">
    <location>
        <begin position="272"/>
        <end position="282"/>
    </location>
</feature>
<evidence type="ECO:0000313" key="5">
    <source>
        <dbReference type="EMBL" id="CAI3995425.1"/>
    </source>
</evidence>
<comment type="caution">
    <text evidence="5">The sequence shown here is derived from an EMBL/GenBank/DDBJ whole genome shotgun (WGS) entry which is preliminary data.</text>
</comment>
<feature type="compositionally biased region" description="Acidic residues" evidence="3">
    <location>
        <begin position="865"/>
        <end position="886"/>
    </location>
</feature>
<evidence type="ECO:0000256" key="2">
    <source>
        <dbReference type="SAM" id="Coils"/>
    </source>
</evidence>
<evidence type="ECO:0000256" key="3">
    <source>
        <dbReference type="SAM" id="MobiDB-lite"/>
    </source>
</evidence>
<evidence type="ECO:0000259" key="4">
    <source>
        <dbReference type="PROSITE" id="PS50157"/>
    </source>
</evidence>
<evidence type="ECO:0000256" key="1">
    <source>
        <dbReference type="PROSITE-ProRule" id="PRU00042"/>
    </source>
</evidence>
<feature type="compositionally biased region" description="Basic and acidic residues" evidence="3">
    <location>
        <begin position="625"/>
        <end position="636"/>
    </location>
</feature>
<feature type="compositionally biased region" description="Pro residues" evidence="3">
    <location>
        <begin position="1094"/>
        <end position="1110"/>
    </location>
</feature>
<evidence type="ECO:0000313" key="6">
    <source>
        <dbReference type="EMBL" id="CAL1148800.1"/>
    </source>
</evidence>
<dbReference type="EMBL" id="CAMXCT010002073">
    <property type="protein sequence ID" value="CAI3995425.1"/>
    <property type="molecule type" value="Genomic_DNA"/>
</dbReference>
<feature type="compositionally biased region" description="Basic residues" evidence="3">
    <location>
        <begin position="238"/>
        <end position="249"/>
    </location>
</feature>
<dbReference type="InterPro" id="IPR013087">
    <property type="entry name" value="Znf_C2H2_type"/>
</dbReference>
<dbReference type="SUPFAM" id="SSF56112">
    <property type="entry name" value="Protein kinase-like (PK-like)"/>
    <property type="match status" value="1"/>
</dbReference>
<gene>
    <name evidence="5" type="ORF">C1SCF055_LOCUS21991</name>
</gene>
<keyword evidence="1" id="KW-0479">Metal-binding</keyword>
<proteinExistence type="predicted"/>
<evidence type="ECO:0000313" key="8">
    <source>
        <dbReference type="Proteomes" id="UP001152797"/>
    </source>
</evidence>
<dbReference type="EMBL" id="CAMXCT020002073">
    <property type="protein sequence ID" value="CAL1148800.1"/>
    <property type="molecule type" value="Genomic_DNA"/>
</dbReference>
<feature type="region of interest" description="Disordered" evidence="3">
    <location>
        <begin position="852"/>
        <end position="897"/>
    </location>
</feature>
<dbReference type="InterPro" id="IPR036691">
    <property type="entry name" value="Endo/exonu/phosph_ase_sf"/>
</dbReference>
<dbReference type="Gene3D" id="3.60.10.10">
    <property type="entry name" value="Endonuclease/exonuclease/phosphatase"/>
    <property type="match status" value="1"/>
</dbReference>
<keyword evidence="8" id="KW-1185">Reference proteome</keyword>
<dbReference type="PROSITE" id="PS50157">
    <property type="entry name" value="ZINC_FINGER_C2H2_2"/>
    <property type="match status" value="1"/>
</dbReference>
<keyword evidence="1" id="KW-0862">Zinc</keyword>
<feature type="region of interest" description="Disordered" evidence="3">
    <location>
        <begin position="618"/>
        <end position="640"/>
    </location>
</feature>
<organism evidence="5">
    <name type="scientific">Cladocopium goreaui</name>
    <dbReference type="NCBI Taxonomy" id="2562237"/>
    <lineage>
        <taxon>Eukaryota</taxon>
        <taxon>Sar</taxon>
        <taxon>Alveolata</taxon>
        <taxon>Dinophyceae</taxon>
        <taxon>Suessiales</taxon>
        <taxon>Symbiodiniaceae</taxon>
        <taxon>Cladocopium</taxon>
    </lineage>
</organism>